<feature type="transmembrane region" description="Helical" evidence="2">
    <location>
        <begin position="169"/>
        <end position="189"/>
    </location>
</feature>
<organism evidence="3 4">
    <name type="scientific">Deinococcus aquaticus</name>
    <dbReference type="NCBI Taxonomy" id="328692"/>
    <lineage>
        <taxon>Bacteria</taxon>
        <taxon>Thermotogati</taxon>
        <taxon>Deinococcota</taxon>
        <taxon>Deinococci</taxon>
        <taxon>Deinococcales</taxon>
        <taxon>Deinococcaceae</taxon>
        <taxon>Deinococcus</taxon>
    </lineage>
</organism>
<feature type="compositionally biased region" description="Low complexity" evidence="1">
    <location>
        <begin position="224"/>
        <end position="233"/>
    </location>
</feature>
<keyword evidence="3" id="KW-0614">Plasmid</keyword>
<geneLocation type="plasmid" evidence="3 4">
    <name>pDATS01</name>
</geneLocation>
<reference evidence="3 4" key="1">
    <citation type="submission" date="2022-12" db="EMBL/GenBank/DDBJ databases">
        <title>Genome Sequence of Deinococcus aquaticus Type Strain PB314.</title>
        <authorList>
            <person name="Albert C."/>
            <person name="Hill J."/>
            <person name="Boren L."/>
            <person name="Scholz-Ng S."/>
            <person name="Fatema N."/>
            <person name="Grosso R."/>
            <person name="Soboslay E."/>
            <person name="Tuohy J."/>
        </authorList>
    </citation>
    <scope>NUCLEOTIDE SEQUENCE [LARGE SCALE GENOMIC DNA]</scope>
    <source>
        <strain evidence="3 4">PB-314</strain>
        <plasmid evidence="3 4">pDATS01</plasmid>
    </source>
</reference>
<evidence type="ECO:0000256" key="1">
    <source>
        <dbReference type="SAM" id="MobiDB-lite"/>
    </source>
</evidence>
<feature type="transmembrane region" description="Helical" evidence="2">
    <location>
        <begin position="57"/>
        <end position="76"/>
    </location>
</feature>
<feature type="transmembrane region" description="Helical" evidence="2">
    <location>
        <begin position="139"/>
        <end position="157"/>
    </location>
</feature>
<keyword evidence="4" id="KW-1185">Reference proteome</keyword>
<keyword evidence="2" id="KW-0812">Transmembrane</keyword>
<feature type="transmembrane region" description="Helical" evidence="2">
    <location>
        <begin position="88"/>
        <end position="108"/>
    </location>
</feature>
<evidence type="ECO:0000313" key="4">
    <source>
        <dbReference type="Proteomes" id="UP001217044"/>
    </source>
</evidence>
<feature type="region of interest" description="Disordered" evidence="1">
    <location>
        <begin position="223"/>
        <end position="246"/>
    </location>
</feature>
<dbReference type="EMBL" id="CP115166">
    <property type="protein sequence ID" value="WDA60305.1"/>
    <property type="molecule type" value="Genomic_DNA"/>
</dbReference>
<accession>A0ABY7V6F0</accession>
<evidence type="ECO:0000256" key="2">
    <source>
        <dbReference type="SAM" id="Phobius"/>
    </source>
</evidence>
<name>A0ABY7V6F0_9DEIO</name>
<gene>
    <name evidence="3" type="ORF">M8445_16570</name>
</gene>
<protein>
    <submittedName>
        <fullName evidence="3">Uncharacterized protein</fullName>
    </submittedName>
</protein>
<dbReference type="Proteomes" id="UP001217044">
    <property type="component" value="Plasmid pDATS01"/>
</dbReference>
<feature type="transmembrane region" description="Helical" evidence="2">
    <location>
        <begin position="114"/>
        <end position="134"/>
    </location>
</feature>
<feature type="transmembrane region" description="Helical" evidence="2">
    <location>
        <begin position="26"/>
        <end position="45"/>
    </location>
</feature>
<keyword evidence="2" id="KW-0472">Membrane</keyword>
<proteinExistence type="predicted"/>
<sequence length="246" mass="27333">MDPRTHDLHLLHITGDERRSFEEKRWILVLLILSPLVGFTATYAVQLTQPVREPYVIYLYPVMAPVMLGALLWNLLGGYSRLAERIAVVVQVALALLHNLSFALQPTLPDSPSFVGSASYWTLVLNACVILLLVPVQRAAWLVVTLYLVCVALPWTLNFDVFRPYLGAMVRTQGGVFSVLLAILCLAWYRQRYVERAREALMLRQLATTDLFAVRTPDLSAERAAGTAAGTAGRPSTGDPIRSART</sequence>
<dbReference type="RefSeq" id="WP_273991086.1">
    <property type="nucleotide sequence ID" value="NZ_BAABQT010000004.1"/>
</dbReference>
<evidence type="ECO:0000313" key="3">
    <source>
        <dbReference type="EMBL" id="WDA60305.1"/>
    </source>
</evidence>
<keyword evidence="2" id="KW-1133">Transmembrane helix</keyword>